<dbReference type="PROSITE" id="PS50931">
    <property type="entry name" value="HTH_LYSR"/>
    <property type="match status" value="1"/>
</dbReference>
<comment type="caution">
    <text evidence="6">The sequence shown here is derived from an EMBL/GenBank/DDBJ whole genome shotgun (WGS) entry which is preliminary data.</text>
</comment>
<dbReference type="CDD" id="cd08462">
    <property type="entry name" value="PBP2_NodD"/>
    <property type="match status" value="1"/>
</dbReference>
<dbReference type="Gene3D" id="3.40.190.10">
    <property type="entry name" value="Periplasmic binding protein-like II"/>
    <property type="match status" value="2"/>
</dbReference>
<dbReference type="GO" id="GO:0003700">
    <property type="term" value="F:DNA-binding transcription factor activity"/>
    <property type="evidence" value="ECO:0007669"/>
    <property type="project" value="InterPro"/>
</dbReference>
<gene>
    <name evidence="6" type="ORF">FN976_01275</name>
</gene>
<accession>A0A562ZWQ1</accession>
<dbReference type="SUPFAM" id="SSF46785">
    <property type="entry name" value="Winged helix' DNA-binding domain"/>
    <property type="match status" value="1"/>
</dbReference>
<keyword evidence="3" id="KW-0238">DNA-binding</keyword>
<evidence type="ECO:0000256" key="4">
    <source>
        <dbReference type="ARBA" id="ARBA00023163"/>
    </source>
</evidence>
<name>A0A562ZWQ1_9BURK</name>
<dbReference type="InterPro" id="IPR037416">
    <property type="entry name" value="NodD_PBP2"/>
</dbReference>
<evidence type="ECO:0000256" key="2">
    <source>
        <dbReference type="ARBA" id="ARBA00023015"/>
    </source>
</evidence>
<evidence type="ECO:0000313" key="7">
    <source>
        <dbReference type="Proteomes" id="UP000318199"/>
    </source>
</evidence>
<dbReference type="AlphaFoldDB" id="A0A562ZWQ1"/>
<dbReference type="SUPFAM" id="SSF53850">
    <property type="entry name" value="Periplasmic binding protein-like II"/>
    <property type="match status" value="1"/>
</dbReference>
<protein>
    <submittedName>
        <fullName evidence="6">LysR family transcriptional regulator</fullName>
    </submittedName>
</protein>
<dbReference type="RefSeq" id="WP_145890188.1">
    <property type="nucleotide sequence ID" value="NZ_VOBQ01000002.1"/>
</dbReference>
<dbReference type="InterPro" id="IPR036390">
    <property type="entry name" value="WH_DNA-bd_sf"/>
</dbReference>
<dbReference type="OrthoDB" id="5495633at2"/>
<feature type="domain" description="HTH lysR-type" evidence="5">
    <location>
        <begin position="6"/>
        <end position="63"/>
    </location>
</feature>
<keyword evidence="4" id="KW-0804">Transcription</keyword>
<dbReference type="InterPro" id="IPR050389">
    <property type="entry name" value="LysR-type_TF"/>
</dbReference>
<dbReference type="PANTHER" id="PTHR30118:SF6">
    <property type="entry name" value="HTH-TYPE TRANSCRIPTIONAL REGULATOR LEUO"/>
    <property type="match status" value="1"/>
</dbReference>
<dbReference type="GO" id="GO:0003677">
    <property type="term" value="F:DNA binding"/>
    <property type="evidence" value="ECO:0007669"/>
    <property type="project" value="UniProtKB-KW"/>
</dbReference>
<sequence>MRFNKLDLNLLVALDVLLAEASISRAAERMHMSQSAMSNALGRLREYFDDELLVQVGRRMELTPRAEVLKDAVHDVLLRIDTSVAARPEFIPATADREFRMFVSDFTLATLMPHVLTRAHAEAPNVRFALLPQVDEPTRALDRAEVDFLVMPRDYCAPEHPTEELFKETFRCVLWKDSRLAKGELTFERYAAAGHVVMQPPAGTQPSLEAWFVQRYGLSRRVEVTSYSFASTPALVVGTERIATVHSRLARLAAQHLPIAVREVPIVMAEMSQVIQWHRYRTRDPGIVWLRGVFQAAVRDMDGAG</sequence>
<dbReference type="InterPro" id="IPR005119">
    <property type="entry name" value="LysR_subst-bd"/>
</dbReference>
<evidence type="ECO:0000259" key="5">
    <source>
        <dbReference type="PROSITE" id="PS50931"/>
    </source>
</evidence>
<keyword evidence="2" id="KW-0805">Transcription regulation</keyword>
<evidence type="ECO:0000313" key="6">
    <source>
        <dbReference type="EMBL" id="TWO72903.1"/>
    </source>
</evidence>
<comment type="similarity">
    <text evidence="1">Belongs to the LysR transcriptional regulatory family.</text>
</comment>
<dbReference type="PANTHER" id="PTHR30118">
    <property type="entry name" value="HTH-TYPE TRANSCRIPTIONAL REGULATOR LEUO-RELATED"/>
    <property type="match status" value="1"/>
</dbReference>
<reference evidence="6 7" key="1">
    <citation type="submission" date="2019-07" db="EMBL/GenBank/DDBJ databases">
        <title>Caenimonas sedimenti sp. nov., isolated from activated sludge.</title>
        <authorList>
            <person name="Xu J."/>
        </authorList>
    </citation>
    <scope>NUCLEOTIDE SEQUENCE [LARGE SCALE GENOMIC DNA]</scope>
    <source>
        <strain evidence="6 7">HX-9-20</strain>
    </source>
</reference>
<keyword evidence="7" id="KW-1185">Reference proteome</keyword>
<proteinExistence type="inferred from homology"/>
<evidence type="ECO:0000256" key="1">
    <source>
        <dbReference type="ARBA" id="ARBA00009437"/>
    </source>
</evidence>
<evidence type="ECO:0000256" key="3">
    <source>
        <dbReference type="ARBA" id="ARBA00023125"/>
    </source>
</evidence>
<dbReference type="Pfam" id="PF03466">
    <property type="entry name" value="LysR_substrate"/>
    <property type="match status" value="1"/>
</dbReference>
<dbReference type="InterPro" id="IPR036388">
    <property type="entry name" value="WH-like_DNA-bd_sf"/>
</dbReference>
<dbReference type="InterPro" id="IPR000847">
    <property type="entry name" value="LysR_HTH_N"/>
</dbReference>
<organism evidence="6 7">
    <name type="scientific">Caenimonas sedimenti</name>
    <dbReference type="NCBI Taxonomy" id="2596921"/>
    <lineage>
        <taxon>Bacteria</taxon>
        <taxon>Pseudomonadati</taxon>
        <taxon>Pseudomonadota</taxon>
        <taxon>Betaproteobacteria</taxon>
        <taxon>Burkholderiales</taxon>
        <taxon>Comamonadaceae</taxon>
        <taxon>Caenimonas</taxon>
    </lineage>
</organism>
<dbReference type="EMBL" id="VOBQ01000002">
    <property type="protein sequence ID" value="TWO72903.1"/>
    <property type="molecule type" value="Genomic_DNA"/>
</dbReference>
<dbReference type="PRINTS" id="PR00039">
    <property type="entry name" value="HTHLYSR"/>
</dbReference>
<dbReference type="Gene3D" id="1.10.10.10">
    <property type="entry name" value="Winged helix-like DNA-binding domain superfamily/Winged helix DNA-binding domain"/>
    <property type="match status" value="1"/>
</dbReference>
<dbReference type="Pfam" id="PF00126">
    <property type="entry name" value="HTH_1"/>
    <property type="match status" value="1"/>
</dbReference>
<dbReference type="Proteomes" id="UP000318199">
    <property type="component" value="Unassembled WGS sequence"/>
</dbReference>